<accession>A0A9D1GLX3</accession>
<dbReference type="AlphaFoldDB" id="A0A9D1GLX3"/>
<evidence type="ECO:0000259" key="2">
    <source>
        <dbReference type="Pfam" id="PF13568"/>
    </source>
</evidence>
<sequence>MKKAIIAIAALFVAVSAHAQFGVVAGLTSSSSNIEAAFADAKSISQYHVGVTYKLGIGNLLAVQPALIYNVKGARLGDIAGIDDVNVDFKTGYLELPVQVQVGFGIGSLARVYGFAEPFIGLAISNKMKFADSTTSGWDNMKSKFEYGVGLGAGVELFRHLQVSVKYFWNLGDVYGKQITVGGVAHDLASSKCNGIAASVAFLF</sequence>
<reference evidence="3" key="1">
    <citation type="submission" date="2020-10" db="EMBL/GenBank/DDBJ databases">
        <authorList>
            <person name="Gilroy R."/>
        </authorList>
    </citation>
    <scope>NUCLEOTIDE SEQUENCE</scope>
    <source>
        <strain evidence="3">ChiHecec2B26-709</strain>
    </source>
</reference>
<name>A0A9D1GLX3_9BACT</name>
<evidence type="ECO:0000256" key="1">
    <source>
        <dbReference type="SAM" id="SignalP"/>
    </source>
</evidence>
<reference evidence="3" key="2">
    <citation type="journal article" date="2021" name="PeerJ">
        <title>Extensive microbial diversity within the chicken gut microbiome revealed by metagenomics and culture.</title>
        <authorList>
            <person name="Gilroy R."/>
            <person name="Ravi A."/>
            <person name="Getino M."/>
            <person name="Pursley I."/>
            <person name="Horton D.L."/>
            <person name="Alikhan N.F."/>
            <person name="Baker D."/>
            <person name="Gharbi K."/>
            <person name="Hall N."/>
            <person name="Watson M."/>
            <person name="Adriaenssens E.M."/>
            <person name="Foster-Nyarko E."/>
            <person name="Jarju S."/>
            <person name="Secka A."/>
            <person name="Antonio M."/>
            <person name="Oren A."/>
            <person name="Chaudhuri R.R."/>
            <person name="La Ragione R."/>
            <person name="Hildebrand F."/>
            <person name="Pallen M.J."/>
        </authorList>
    </citation>
    <scope>NUCLEOTIDE SEQUENCE</scope>
    <source>
        <strain evidence="3">ChiHecec2B26-709</strain>
    </source>
</reference>
<feature type="signal peptide" evidence="1">
    <location>
        <begin position="1"/>
        <end position="19"/>
    </location>
</feature>
<feature type="domain" description="Outer membrane protein beta-barrel" evidence="2">
    <location>
        <begin position="19"/>
        <end position="175"/>
    </location>
</feature>
<protein>
    <submittedName>
        <fullName evidence="3">PorT family protein</fullName>
    </submittedName>
</protein>
<evidence type="ECO:0000313" key="4">
    <source>
        <dbReference type="Proteomes" id="UP000886881"/>
    </source>
</evidence>
<feature type="chain" id="PRO_5039576747" evidence="1">
    <location>
        <begin position="20"/>
        <end position="204"/>
    </location>
</feature>
<dbReference type="InterPro" id="IPR025665">
    <property type="entry name" value="Beta-barrel_OMP_2"/>
</dbReference>
<dbReference type="EMBL" id="DVLC01000034">
    <property type="protein sequence ID" value="HIT46578.1"/>
    <property type="molecule type" value="Genomic_DNA"/>
</dbReference>
<evidence type="ECO:0000313" key="3">
    <source>
        <dbReference type="EMBL" id="HIT46578.1"/>
    </source>
</evidence>
<organism evidence="3 4">
    <name type="scientific">Candidatus Cryptobacteroides merdipullorum</name>
    <dbReference type="NCBI Taxonomy" id="2840771"/>
    <lineage>
        <taxon>Bacteria</taxon>
        <taxon>Pseudomonadati</taxon>
        <taxon>Bacteroidota</taxon>
        <taxon>Bacteroidia</taxon>
        <taxon>Bacteroidales</taxon>
        <taxon>Candidatus Cryptobacteroides</taxon>
    </lineage>
</organism>
<dbReference type="Proteomes" id="UP000886881">
    <property type="component" value="Unassembled WGS sequence"/>
</dbReference>
<keyword evidence="1" id="KW-0732">Signal</keyword>
<gene>
    <name evidence="3" type="ORF">IAC35_01820</name>
</gene>
<dbReference type="Pfam" id="PF13568">
    <property type="entry name" value="OMP_b-brl_2"/>
    <property type="match status" value="1"/>
</dbReference>
<comment type="caution">
    <text evidence="3">The sequence shown here is derived from an EMBL/GenBank/DDBJ whole genome shotgun (WGS) entry which is preliminary data.</text>
</comment>
<proteinExistence type="predicted"/>